<gene>
    <name evidence="2" type="ORF">WMW71_08130</name>
</gene>
<evidence type="ECO:0000313" key="3">
    <source>
        <dbReference type="Proteomes" id="UP001491349"/>
    </source>
</evidence>
<proteinExistence type="predicted"/>
<evidence type="ECO:0008006" key="4">
    <source>
        <dbReference type="Google" id="ProtNLM"/>
    </source>
</evidence>
<comment type="caution">
    <text evidence="2">The sequence shown here is derived from an EMBL/GenBank/DDBJ whole genome shotgun (WGS) entry which is preliminary data.</text>
</comment>
<accession>A0ABU9E336</accession>
<organism evidence="2 3">
    <name type="scientific">Flavobacterium buctense</name>
    <dbReference type="NCBI Taxonomy" id="1648146"/>
    <lineage>
        <taxon>Bacteria</taxon>
        <taxon>Pseudomonadati</taxon>
        <taxon>Bacteroidota</taxon>
        <taxon>Flavobacteriia</taxon>
        <taxon>Flavobacteriales</taxon>
        <taxon>Flavobacteriaceae</taxon>
        <taxon>Flavobacterium</taxon>
    </lineage>
</organism>
<keyword evidence="1" id="KW-0732">Signal</keyword>
<name>A0ABU9E336_9FLAO</name>
<reference evidence="2 3" key="1">
    <citation type="submission" date="2024-04" db="EMBL/GenBank/DDBJ databases">
        <title>draft genome sequnece of Flavobacterium buctense JCM 30750.</title>
        <authorList>
            <person name="Kim D.-U."/>
        </authorList>
    </citation>
    <scope>NUCLEOTIDE SEQUENCE [LARGE SCALE GENOMIC DNA]</scope>
    <source>
        <strain evidence="2 3">JCM 30750</strain>
    </source>
</reference>
<keyword evidence="3" id="KW-1185">Reference proteome</keyword>
<dbReference type="RefSeq" id="WP_187661243.1">
    <property type="nucleotide sequence ID" value="NZ_JACTAB010000011.1"/>
</dbReference>
<evidence type="ECO:0000313" key="2">
    <source>
        <dbReference type="EMBL" id="MEK8180307.1"/>
    </source>
</evidence>
<dbReference type="EMBL" id="JBBPCB010000004">
    <property type="protein sequence ID" value="MEK8180307.1"/>
    <property type="molecule type" value="Genomic_DNA"/>
</dbReference>
<feature type="chain" id="PRO_5045491884" description="Lipocalin-like domain-containing protein" evidence="1">
    <location>
        <begin position="21"/>
        <end position="134"/>
    </location>
</feature>
<protein>
    <recommendedName>
        <fullName evidence="4">Lipocalin-like domain-containing protein</fullName>
    </recommendedName>
</protein>
<feature type="signal peptide" evidence="1">
    <location>
        <begin position="1"/>
        <end position="20"/>
    </location>
</feature>
<dbReference type="Proteomes" id="UP001491349">
    <property type="component" value="Unassembled WGS sequence"/>
</dbReference>
<sequence>MKKSILTLTLLLLVLMPSCSNDSSTNSNTVEGQWKLINVSGTFAGIDNDFAPGLITWDFNATTQTVTVVNNNNTALWDVFETGIYNYQIVDNPEFPCGEIIKIDGIEMGCFSISGNELVIDQSISDGFRLQFVE</sequence>
<evidence type="ECO:0000256" key="1">
    <source>
        <dbReference type="SAM" id="SignalP"/>
    </source>
</evidence>